<dbReference type="Gene3D" id="3.40.50.880">
    <property type="match status" value="1"/>
</dbReference>
<keyword evidence="5" id="KW-1185">Reference proteome</keyword>
<evidence type="ECO:0000259" key="3">
    <source>
        <dbReference type="PROSITE" id="PS01124"/>
    </source>
</evidence>
<dbReference type="InterPro" id="IPR002818">
    <property type="entry name" value="DJ-1/PfpI"/>
</dbReference>
<reference evidence="4 5" key="1">
    <citation type="submission" date="2018-04" db="EMBL/GenBank/DDBJ databases">
        <title>Pelagivirga bohaiensis gen. nov., sp. nov., a bacterium isolated from the Bohai Sea.</title>
        <authorList>
            <person name="Ji X."/>
        </authorList>
    </citation>
    <scope>NUCLEOTIDE SEQUENCE [LARGE SCALE GENOMIC DNA]</scope>
    <source>
        <strain evidence="4 5">BH-SD19</strain>
    </source>
</reference>
<dbReference type="InterPro" id="IPR018060">
    <property type="entry name" value="HTH_AraC"/>
</dbReference>
<accession>A0A2T7G7W2</accession>
<dbReference type="EMBL" id="QCYH01000004">
    <property type="protein sequence ID" value="PVA10494.1"/>
    <property type="molecule type" value="Genomic_DNA"/>
</dbReference>
<dbReference type="Gene3D" id="1.10.10.60">
    <property type="entry name" value="Homeodomain-like"/>
    <property type="match status" value="1"/>
</dbReference>
<dbReference type="AlphaFoldDB" id="A0A2T7G7W2"/>
<name>A0A2T7G7W2_9RHOB</name>
<evidence type="ECO:0000313" key="5">
    <source>
        <dbReference type="Proteomes" id="UP000244446"/>
    </source>
</evidence>
<protein>
    <submittedName>
        <fullName evidence="4">AraC family transcriptional regulator</fullName>
    </submittedName>
</protein>
<proteinExistence type="predicted"/>
<evidence type="ECO:0000313" key="4">
    <source>
        <dbReference type="EMBL" id="PVA10494.1"/>
    </source>
</evidence>
<keyword evidence="1" id="KW-0805">Transcription regulation</keyword>
<sequence>MQKWTKPGAPPTRIAFLLFDRFSNLCLANCLEPLRAANAVSRASVFDWQILTMTGDAADSSSGMQVLPHGPAAAMERCDYLFVLASYGHVAHDTSRTRQTLRSAAKKARVLVGMDTGPWLLASAGLLGGRRATLHWDLQDAFAERFLDVDVERSRVTRDGPVITCAGAMSAIDLMMDLIAQHAGMAARLDVEDQFMHGSDTPATAPQSDLLVRRALEQMRAHVERPLPLGAIARRLGCQPRTLDRHFRRDLGAPPGTVYRHLRLSEARKLLDSTSLGIAEIAVRCGYESPAALARAMRLRYGAAPTRLRSEGAVASRVGANGTGAPPAR</sequence>
<evidence type="ECO:0000256" key="2">
    <source>
        <dbReference type="ARBA" id="ARBA00023163"/>
    </source>
</evidence>
<dbReference type="Proteomes" id="UP000244446">
    <property type="component" value="Unassembled WGS sequence"/>
</dbReference>
<organism evidence="4 5">
    <name type="scientific">Pelagivirga sediminicola</name>
    <dbReference type="NCBI Taxonomy" id="2170575"/>
    <lineage>
        <taxon>Bacteria</taxon>
        <taxon>Pseudomonadati</taxon>
        <taxon>Pseudomonadota</taxon>
        <taxon>Alphaproteobacteria</taxon>
        <taxon>Rhodobacterales</taxon>
        <taxon>Paracoccaceae</taxon>
        <taxon>Pelagivirga</taxon>
    </lineage>
</organism>
<dbReference type="SUPFAM" id="SSF52317">
    <property type="entry name" value="Class I glutamine amidotransferase-like"/>
    <property type="match status" value="1"/>
</dbReference>
<dbReference type="GO" id="GO:0043565">
    <property type="term" value="F:sequence-specific DNA binding"/>
    <property type="evidence" value="ECO:0007669"/>
    <property type="project" value="InterPro"/>
</dbReference>
<dbReference type="CDD" id="cd03136">
    <property type="entry name" value="GATase1_AraC_ArgR_like"/>
    <property type="match status" value="1"/>
</dbReference>
<dbReference type="OrthoDB" id="9793400at2"/>
<dbReference type="InterPro" id="IPR009057">
    <property type="entry name" value="Homeodomain-like_sf"/>
</dbReference>
<dbReference type="PANTHER" id="PTHR43130:SF3">
    <property type="entry name" value="HTH-TYPE TRANSCRIPTIONAL REGULATOR RV1931C"/>
    <property type="match status" value="1"/>
</dbReference>
<comment type="caution">
    <text evidence="4">The sequence shown here is derived from an EMBL/GenBank/DDBJ whole genome shotgun (WGS) entry which is preliminary data.</text>
</comment>
<dbReference type="InterPro" id="IPR052158">
    <property type="entry name" value="INH-QAR"/>
</dbReference>
<dbReference type="GO" id="GO:0003700">
    <property type="term" value="F:DNA-binding transcription factor activity"/>
    <property type="evidence" value="ECO:0007669"/>
    <property type="project" value="InterPro"/>
</dbReference>
<dbReference type="SUPFAM" id="SSF46689">
    <property type="entry name" value="Homeodomain-like"/>
    <property type="match status" value="2"/>
</dbReference>
<dbReference type="SMART" id="SM00342">
    <property type="entry name" value="HTH_ARAC"/>
    <property type="match status" value="1"/>
</dbReference>
<evidence type="ECO:0000256" key="1">
    <source>
        <dbReference type="ARBA" id="ARBA00023015"/>
    </source>
</evidence>
<feature type="domain" description="HTH araC/xylS-type" evidence="3">
    <location>
        <begin position="213"/>
        <end position="311"/>
    </location>
</feature>
<dbReference type="InterPro" id="IPR029062">
    <property type="entry name" value="Class_I_gatase-like"/>
</dbReference>
<gene>
    <name evidence="4" type="ORF">DC366_08670</name>
</gene>
<dbReference type="Pfam" id="PF12833">
    <property type="entry name" value="HTH_18"/>
    <property type="match status" value="1"/>
</dbReference>
<dbReference type="PROSITE" id="PS01124">
    <property type="entry name" value="HTH_ARAC_FAMILY_2"/>
    <property type="match status" value="1"/>
</dbReference>
<keyword evidence="2" id="KW-0804">Transcription</keyword>
<dbReference type="PANTHER" id="PTHR43130">
    <property type="entry name" value="ARAC-FAMILY TRANSCRIPTIONAL REGULATOR"/>
    <property type="match status" value="1"/>
</dbReference>
<dbReference type="Pfam" id="PF01965">
    <property type="entry name" value="DJ-1_PfpI"/>
    <property type="match status" value="1"/>
</dbReference>